<feature type="transmembrane region" description="Helical" evidence="5">
    <location>
        <begin position="569"/>
        <end position="589"/>
    </location>
</feature>
<name>A0A517ZVN2_9PLAN</name>
<sequence>MSKSGRSAPPQTESPPGEAPTIIETLLIAAVAMLLVWRLLSPTEGATLGLGLWMAQFSFAALVLWSVGYWRGKVRGFQFHKVDIAVALFVAGHLISGLLALTGDANQRATINMLAEWAGLGATYFLMRQTFTTWDIRRQIVVILLASSAALAGYGLWQHYVWYPQTAAQYKEIRGKLDELSQQPTTGSNVAASSRLKRQLIEMGVPTGSLEGSGRMGYEARLLSSTEPLGRFALANTFAGLLAVWLIVLLAVLAQRFANSASQPVPMAHWVCGIGLALLIAACLLLTKSRTAYVGTMVGGVAIFLSMITARTTLPRHTWRIVIAAVLVIAGLVTAMVMSGGLDRWVVAETRKSLGYRLEYWQGTWDVIRTHPLVGIGPGNFRNHYLQYKRPESSEEISDPHNALLDVWVNGGLISVVGLAAMAVLCIATIRRSSGRLPVQLSDSSLEPAKQNRKPQSQRPAGQIMIPIPQASTWGAFLAFCVVGATEFSAVTWCLLAVWCVAMPLAGRAIELNSPRPAVFLIAAATLMVHLSGAGGIAMPALCQMLLLCVAMILPPAAPPASARSLPHWAGIAALVLSLGISLACWQFATAPVSRASQLLAEGDYQLWERGNPVRARQAYLAATVADPYAGESWRKLAELELGGGLAKSEETRETVRKATEMLRKSLEKNPRSWNNFRILGEYYLQANLRLQSPELAGEAVAAFSSAVELYPNSAEIRGRLAEALFRDGRVADAQREARFALQLNETTQQAGHVDRVLPEKTLELLRKMANQADAPVPPSESD</sequence>
<dbReference type="Proteomes" id="UP000319383">
    <property type="component" value="Chromosome"/>
</dbReference>
<dbReference type="AlphaFoldDB" id="A0A517ZVN2"/>
<dbReference type="Gene3D" id="1.25.40.10">
    <property type="entry name" value="Tetratricopeptide repeat domain"/>
    <property type="match status" value="1"/>
</dbReference>
<comment type="subcellular location">
    <subcellularLocation>
        <location evidence="1">Membrane</location>
        <topology evidence="1">Multi-pass membrane protein</topology>
    </subcellularLocation>
</comment>
<dbReference type="KEGG" id="sdyn:Mal52_50070"/>
<evidence type="ECO:0000313" key="8">
    <source>
        <dbReference type="Proteomes" id="UP000319383"/>
    </source>
</evidence>
<feature type="transmembrane region" description="Helical" evidence="5">
    <location>
        <begin position="267"/>
        <end position="287"/>
    </location>
</feature>
<dbReference type="GO" id="GO:0016874">
    <property type="term" value="F:ligase activity"/>
    <property type="evidence" value="ECO:0007669"/>
    <property type="project" value="UniProtKB-KW"/>
</dbReference>
<dbReference type="GO" id="GO:0016020">
    <property type="term" value="C:membrane"/>
    <property type="evidence" value="ECO:0007669"/>
    <property type="project" value="UniProtKB-SubCell"/>
</dbReference>
<protein>
    <submittedName>
        <fullName evidence="7">O-Antigen ligase</fullName>
    </submittedName>
</protein>
<dbReference type="EMBL" id="CP036276">
    <property type="protein sequence ID" value="QDU46486.1"/>
    <property type="molecule type" value="Genomic_DNA"/>
</dbReference>
<feature type="transmembrane region" description="Helical" evidence="5">
    <location>
        <begin position="321"/>
        <end position="342"/>
    </location>
</feature>
<evidence type="ECO:0000256" key="3">
    <source>
        <dbReference type="ARBA" id="ARBA00022989"/>
    </source>
</evidence>
<dbReference type="SUPFAM" id="SSF48452">
    <property type="entry name" value="TPR-like"/>
    <property type="match status" value="1"/>
</dbReference>
<dbReference type="InterPro" id="IPR007016">
    <property type="entry name" value="O-antigen_ligase-rel_domated"/>
</dbReference>
<reference evidence="7 8" key="1">
    <citation type="submission" date="2019-02" db="EMBL/GenBank/DDBJ databases">
        <title>Deep-cultivation of Planctomycetes and their phenomic and genomic characterization uncovers novel biology.</title>
        <authorList>
            <person name="Wiegand S."/>
            <person name="Jogler M."/>
            <person name="Boedeker C."/>
            <person name="Pinto D."/>
            <person name="Vollmers J."/>
            <person name="Rivas-Marin E."/>
            <person name="Kohn T."/>
            <person name="Peeters S.H."/>
            <person name="Heuer A."/>
            <person name="Rast P."/>
            <person name="Oberbeckmann S."/>
            <person name="Bunk B."/>
            <person name="Jeske O."/>
            <person name="Meyerdierks A."/>
            <person name="Storesund J.E."/>
            <person name="Kallscheuer N."/>
            <person name="Luecker S."/>
            <person name="Lage O.M."/>
            <person name="Pohl T."/>
            <person name="Merkel B.J."/>
            <person name="Hornburger P."/>
            <person name="Mueller R.-W."/>
            <person name="Bruemmer F."/>
            <person name="Labrenz M."/>
            <person name="Spormann A.M."/>
            <person name="Op den Camp H."/>
            <person name="Overmann J."/>
            <person name="Amann R."/>
            <person name="Jetten M.S.M."/>
            <person name="Mascher T."/>
            <person name="Medema M.H."/>
            <person name="Devos D.P."/>
            <person name="Kaster A.-K."/>
            <person name="Ovreas L."/>
            <person name="Rohde M."/>
            <person name="Galperin M.Y."/>
            <person name="Jogler C."/>
        </authorList>
    </citation>
    <scope>NUCLEOTIDE SEQUENCE [LARGE SCALE GENOMIC DNA]</scope>
    <source>
        <strain evidence="7 8">Mal52</strain>
    </source>
</reference>
<feature type="domain" description="O-antigen ligase-related" evidence="6">
    <location>
        <begin position="276"/>
        <end position="417"/>
    </location>
</feature>
<dbReference type="PANTHER" id="PTHR37422:SF13">
    <property type="entry name" value="LIPOPOLYSACCHARIDE BIOSYNTHESIS PROTEIN PA4999-RELATED"/>
    <property type="match status" value="1"/>
</dbReference>
<dbReference type="InterPro" id="IPR011990">
    <property type="entry name" value="TPR-like_helical_dom_sf"/>
</dbReference>
<accession>A0A517ZVN2</accession>
<evidence type="ECO:0000313" key="7">
    <source>
        <dbReference type="EMBL" id="QDU46486.1"/>
    </source>
</evidence>
<organism evidence="7 8">
    <name type="scientific">Symmachiella dynata</name>
    <dbReference type="NCBI Taxonomy" id="2527995"/>
    <lineage>
        <taxon>Bacteria</taxon>
        <taxon>Pseudomonadati</taxon>
        <taxon>Planctomycetota</taxon>
        <taxon>Planctomycetia</taxon>
        <taxon>Planctomycetales</taxon>
        <taxon>Planctomycetaceae</taxon>
        <taxon>Symmachiella</taxon>
    </lineage>
</organism>
<evidence type="ECO:0000256" key="4">
    <source>
        <dbReference type="ARBA" id="ARBA00023136"/>
    </source>
</evidence>
<dbReference type="RefSeq" id="WP_145378992.1">
    <property type="nucleotide sequence ID" value="NZ_CP036276.1"/>
</dbReference>
<evidence type="ECO:0000256" key="2">
    <source>
        <dbReference type="ARBA" id="ARBA00022692"/>
    </source>
</evidence>
<feature type="transmembrane region" description="Helical" evidence="5">
    <location>
        <begin position="82"/>
        <end position="103"/>
    </location>
</feature>
<feature type="transmembrane region" description="Helical" evidence="5">
    <location>
        <begin position="139"/>
        <end position="157"/>
    </location>
</feature>
<feature type="transmembrane region" description="Helical" evidence="5">
    <location>
        <begin position="21"/>
        <end position="40"/>
    </location>
</feature>
<keyword evidence="8" id="KW-1185">Reference proteome</keyword>
<feature type="transmembrane region" description="Helical" evidence="5">
    <location>
        <begin position="474"/>
        <end position="506"/>
    </location>
</feature>
<proteinExistence type="predicted"/>
<keyword evidence="7" id="KW-0436">Ligase</keyword>
<feature type="transmembrane region" description="Helical" evidence="5">
    <location>
        <begin position="407"/>
        <end position="430"/>
    </location>
</feature>
<evidence type="ECO:0000256" key="1">
    <source>
        <dbReference type="ARBA" id="ARBA00004141"/>
    </source>
</evidence>
<feature type="transmembrane region" description="Helical" evidence="5">
    <location>
        <begin position="52"/>
        <end position="70"/>
    </location>
</feature>
<feature type="transmembrane region" description="Helical" evidence="5">
    <location>
        <begin position="232"/>
        <end position="255"/>
    </location>
</feature>
<gene>
    <name evidence="7" type="ORF">Mal52_50070</name>
</gene>
<dbReference type="InterPro" id="IPR051533">
    <property type="entry name" value="WaaL-like"/>
</dbReference>
<evidence type="ECO:0000259" key="6">
    <source>
        <dbReference type="Pfam" id="PF04932"/>
    </source>
</evidence>
<dbReference type="Pfam" id="PF04932">
    <property type="entry name" value="Wzy_C"/>
    <property type="match status" value="1"/>
</dbReference>
<keyword evidence="4 5" id="KW-0472">Membrane</keyword>
<dbReference type="PANTHER" id="PTHR37422">
    <property type="entry name" value="TEICHURONIC ACID BIOSYNTHESIS PROTEIN TUAE"/>
    <property type="match status" value="1"/>
</dbReference>
<evidence type="ECO:0000256" key="5">
    <source>
        <dbReference type="SAM" id="Phobius"/>
    </source>
</evidence>
<keyword evidence="2 5" id="KW-0812">Transmembrane</keyword>
<keyword evidence="3 5" id="KW-1133">Transmembrane helix</keyword>
<feature type="transmembrane region" description="Helical" evidence="5">
    <location>
        <begin position="293"/>
        <end position="314"/>
    </location>
</feature>